<feature type="transmembrane region" description="Helical" evidence="7">
    <location>
        <begin position="512"/>
        <end position="533"/>
    </location>
</feature>
<evidence type="ECO:0000256" key="2">
    <source>
        <dbReference type="ARBA" id="ARBA00022448"/>
    </source>
</evidence>
<dbReference type="Pfam" id="PF03600">
    <property type="entry name" value="CitMHS"/>
    <property type="match status" value="1"/>
</dbReference>
<feature type="transmembrane region" description="Helical" evidence="7">
    <location>
        <begin position="169"/>
        <end position="190"/>
    </location>
</feature>
<feature type="transmembrane region" description="Helical" evidence="7">
    <location>
        <begin position="95"/>
        <end position="118"/>
    </location>
</feature>
<feature type="transmembrane region" description="Helical" evidence="7">
    <location>
        <begin position="471"/>
        <end position="500"/>
    </location>
</feature>
<evidence type="ECO:0000256" key="7">
    <source>
        <dbReference type="SAM" id="Phobius"/>
    </source>
</evidence>
<keyword evidence="5 7" id="KW-1133">Transmembrane helix</keyword>
<evidence type="ECO:0000313" key="9">
    <source>
        <dbReference type="EMBL" id="QUN06933.1"/>
    </source>
</evidence>
<feature type="transmembrane region" description="Helical" evidence="7">
    <location>
        <begin position="434"/>
        <end position="459"/>
    </location>
</feature>
<feature type="transmembrane region" description="Helical" evidence="7">
    <location>
        <begin position="553"/>
        <end position="573"/>
    </location>
</feature>
<keyword evidence="10" id="KW-1185">Reference proteome</keyword>
<feature type="transmembrane region" description="Helical" evidence="7">
    <location>
        <begin position="51"/>
        <end position="70"/>
    </location>
</feature>
<dbReference type="PANTHER" id="PTHR43652:SF2">
    <property type="entry name" value="BASIC AMINO ACID ANTIPORTER YFCC-RELATED"/>
    <property type="match status" value="1"/>
</dbReference>
<dbReference type="RefSeq" id="WP_212595938.1">
    <property type="nucleotide sequence ID" value="NZ_CP073587.1"/>
</dbReference>
<protein>
    <submittedName>
        <fullName evidence="9">SLC13 family permease</fullName>
    </submittedName>
</protein>
<dbReference type="InterPro" id="IPR004680">
    <property type="entry name" value="Cit_transptr-like_dom"/>
</dbReference>
<gene>
    <name evidence="9" type="ORF">KDN34_05685</name>
</gene>
<feature type="transmembrane region" description="Helical" evidence="7">
    <location>
        <begin position="130"/>
        <end position="149"/>
    </location>
</feature>
<feature type="domain" description="RCK C-terminal" evidence="8">
    <location>
        <begin position="196"/>
        <end position="280"/>
    </location>
</feature>
<keyword evidence="4" id="KW-0677">Repeat</keyword>
<dbReference type="SUPFAM" id="SSF116726">
    <property type="entry name" value="TrkA C-terminal domain-like"/>
    <property type="match status" value="2"/>
</dbReference>
<comment type="subcellular location">
    <subcellularLocation>
        <location evidence="1">Membrane</location>
        <topology evidence="1">Multi-pass membrane protein</topology>
    </subcellularLocation>
</comment>
<feature type="transmembrane region" description="Helical" evidence="7">
    <location>
        <begin position="384"/>
        <end position="401"/>
    </location>
</feature>
<organism evidence="9 10">
    <name type="scientific">Shewanella yunxiaonensis</name>
    <dbReference type="NCBI Taxonomy" id="2829809"/>
    <lineage>
        <taxon>Bacteria</taxon>
        <taxon>Pseudomonadati</taxon>
        <taxon>Pseudomonadota</taxon>
        <taxon>Gammaproteobacteria</taxon>
        <taxon>Alteromonadales</taxon>
        <taxon>Shewanellaceae</taxon>
        <taxon>Shewanella</taxon>
    </lineage>
</organism>
<dbReference type="PROSITE" id="PS51202">
    <property type="entry name" value="RCK_C"/>
    <property type="match status" value="2"/>
</dbReference>
<evidence type="ECO:0000256" key="6">
    <source>
        <dbReference type="ARBA" id="ARBA00023136"/>
    </source>
</evidence>
<evidence type="ECO:0000256" key="4">
    <source>
        <dbReference type="ARBA" id="ARBA00022737"/>
    </source>
</evidence>
<keyword evidence="3 7" id="KW-0812">Transmembrane</keyword>
<dbReference type="Pfam" id="PF02080">
    <property type="entry name" value="TrkA_C"/>
    <property type="match status" value="2"/>
</dbReference>
<evidence type="ECO:0000256" key="3">
    <source>
        <dbReference type="ARBA" id="ARBA00022692"/>
    </source>
</evidence>
<dbReference type="InterPro" id="IPR036721">
    <property type="entry name" value="RCK_C_sf"/>
</dbReference>
<evidence type="ECO:0000259" key="8">
    <source>
        <dbReference type="PROSITE" id="PS51202"/>
    </source>
</evidence>
<sequence>MTLDAYLTLLLFAATIAGLIRFQTRPAMIFGGLLLCLVAFGLVNRQQILSGMANSGLVTLILLMLCSLALEKTRFLRLIATKVIVKSYRSSWLRLLGITAVCSAFLNNTAVVATLMAPIRNNPYHNASRLLLPLSYAAILGGTVTLIGTSTNLIVNSFYINETGKSLPFFSFATVGIILVLGCGIVLGFCSRFLPDSRTNDLSPKGYFIDAKVSKGSPLVGKSVEVNGLRHLESLFLVEVIRNDQLISPVSPAEILYEGDRLVFAGDINKVMQLHHFTGLKLFADKDGLLSRELTEVVVRQESILVGRTLKTVGFRALFDAAVVAIRRDGHNISGKLGEVTIEAGDFLVLAVGEDYRRRHNISKNFISVSGVEPDQKLSGRCEWLAIGGFIAAVTLSALGVTDLMQAMLLLLGVYIFTGCVTVNELARRFPLDIWLIVSVAILLSYALVNSGVTAWFSQQVKDYAVGLDPFYLLLLTYIATWLLTEVVTNNAAAALMFPLGVGLAKGLGVDILPFVMVVAFAASGSFVSPFGYQTNLMVYNAGKYRLTHFLKLGLPVALTYGAIVVLMVPEFFPFKPG</sequence>
<dbReference type="InterPro" id="IPR006037">
    <property type="entry name" value="RCK_C"/>
</dbReference>
<feature type="transmembrane region" description="Helical" evidence="7">
    <location>
        <begin position="407"/>
        <end position="427"/>
    </location>
</feature>
<keyword evidence="6 7" id="KW-0472">Membrane</keyword>
<evidence type="ECO:0000313" key="10">
    <source>
        <dbReference type="Proteomes" id="UP000679575"/>
    </source>
</evidence>
<accession>A0ABX7YVV5</accession>
<dbReference type="Gene3D" id="3.30.70.1450">
    <property type="entry name" value="Regulator of K+ conductance, C-terminal domain"/>
    <property type="match status" value="2"/>
</dbReference>
<feature type="transmembrane region" description="Helical" evidence="7">
    <location>
        <begin position="27"/>
        <end position="44"/>
    </location>
</feature>
<proteinExistence type="predicted"/>
<evidence type="ECO:0000256" key="1">
    <source>
        <dbReference type="ARBA" id="ARBA00004141"/>
    </source>
</evidence>
<dbReference type="EMBL" id="CP073587">
    <property type="protein sequence ID" value="QUN06933.1"/>
    <property type="molecule type" value="Genomic_DNA"/>
</dbReference>
<evidence type="ECO:0000256" key="5">
    <source>
        <dbReference type="ARBA" id="ARBA00022989"/>
    </source>
</evidence>
<dbReference type="InterPro" id="IPR051679">
    <property type="entry name" value="DASS-Related_Transporters"/>
</dbReference>
<feature type="domain" description="RCK C-terminal" evidence="8">
    <location>
        <begin position="282"/>
        <end position="366"/>
    </location>
</feature>
<dbReference type="Proteomes" id="UP000679575">
    <property type="component" value="Chromosome"/>
</dbReference>
<name>A0ABX7YVV5_9GAMM</name>
<dbReference type="PANTHER" id="PTHR43652">
    <property type="entry name" value="BASIC AMINO ACID ANTIPORTER YFCC-RELATED"/>
    <property type="match status" value="1"/>
</dbReference>
<keyword evidence="2" id="KW-0813">Transport</keyword>
<reference evidence="9 10" key="1">
    <citation type="submission" date="2021-04" db="EMBL/GenBank/DDBJ databases">
        <title>Novel species identification of genus Shewanella.</title>
        <authorList>
            <person name="Liu G."/>
        </authorList>
    </citation>
    <scope>NUCLEOTIDE SEQUENCE [LARGE SCALE GENOMIC DNA]</scope>
    <source>
        <strain evidence="9 10">FJAT-54481</strain>
    </source>
</reference>